<evidence type="ECO:0000256" key="10">
    <source>
        <dbReference type="ARBA" id="ARBA00071385"/>
    </source>
</evidence>
<feature type="domain" description="PB1" evidence="16">
    <location>
        <begin position="234"/>
        <end position="318"/>
    </location>
</feature>
<gene>
    <name evidence="18 19" type="primary">NCF4</name>
</gene>
<evidence type="ECO:0000259" key="16">
    <source>
        <dbReference type="PROSITE" id="PS51745"/>
    </source>
</evidence>
<dbReference type="GO" id="GO:0016176">
    <property type="term" value="F:superoxide-generating NADPH oxidase activator activity"/>
    <property type="evidence" value="ECO:0007669"/>
    <property type="project" value="InterPro"/>
</dbReference>
<evidence type="ECO:0000256" key="2">
    <source>
        <dbReference type="ARBA" id="ARBA00004514"/>
    </source>
</evidence>
<dbReference type="SUPFAM" id="SSF54277">
    <property type="entry name" value="CAD &amp; PB1 domains"/>
    <property type="match status" value="1"/>
</dbReference>
<dbReference type="InterPro" id="IPR000270">
    <property type="entry name" value="PB1_dom"/>
</dbReference>
<dbReference type="GO" id="GO:0035091">
    <property type="term" value="F:phosphatidylinositol binding"/>
    <property type="evidence" value="ECO:0007669"/>
    <property type="project" value="InterPro"/>
</dbReference>
<dbReference type="GO" id="GO:0042554">
    <property type="term" value="P:superoxide anion generation"/>
    <property type="evidence" value="ECO:0007669"/>
    <property type="project" value="TreeGrafter"/>
</dbReference>
<dbReference type="Pfam" id="PF00787">
    <property type="entry name" value="PX"/>
    <property type="match status" value="1"/>
</dbReference>
<comment type="function">
    <text evidence="9">Subunit of the phagocyte NADPH oxidase complex that mediates the transfer of electrons from cytosolic NADPH to O2 to produce the superoxide anion (O2(-)). In the activated complex, electrons are first transferred from NADPH to flavin adenine dinucleotide (FAD) and subsequently transferred via two heme molecules to molecular oxygen, producing superoxide through an outer-sphere reaction. Activation of the NADPH oxidase complex is initiated by the assembly of cytosolic subunits of the NADPH oxidase complex with the core NADPH oxidase complex to form a complex at the plasma membrane or phagosomal membrane. This activation process is initiated by phosphorylation dependent binding of the cytosolic NCF1/p47-phox subunit to the C-terminus of CYBA/p22-phox.</text>
</comment>
<dbReference type="RefSeq" id="XP_030065942.1">
    <property type="nucleotide sequence ID" value="XM_030210082.1"/>
</dbReference>
<keyword evidence="3 13" id="KW-0728">SH3 domain</keyword>
<dbReference type="InterPro" id="IPR053793">
    <property type="entry name" value="PB1-like"/>
</dbReference>
<dbReference type="CTD" id="4689"/>
<dbReference type="InterPro" id="IPR034912">
    <property type="entry name" value="PX_p40phox"/>
</dbReference>
<keyword evidence="5" id="KW-0597">Phosphoprotein</keyword>
<dbReference type="Gene3D" id="3.10.20.90">
    <property type="entry name" value="Phosphatidylinositol 3-kinase Catalytic Subunit, Chain A, domain 1"/>
    <property type="match status" value="1"/>
</dbReference>
<dbReference type="InterPro" id="IPR001452">
    <property type="entry name" value="SH3_domain"/>
</dbReference>
<evidence type="ECO:0000313" key="17">
    <source>
        <dbReference type="Proteomes" id="UP000515156"/>
    </source>
</evidence>
<dbReference type="AlphaFoldDB" id="A0A6P7YES1"/>
<dbReference type="SMART" id="SM00312">
    <property type="entry name" value="PX"/>
    <property type="match status" value="1"/>
</dbReference>
<evidence type="ECO:0000256" key="3">
    <source>
        <dbReference type="ARBA" id="ARBA00022443"/>
    </source>
</evidence>
<keyword evidence="7" id="KW-0446">Lipid-binding</keyword>
<dbReference type="RefSeq" id="XP_030065948.1">
    <property type="nucleotide sequence ID" value="XM_030210088.1"/>
</dbReference>
<dbReference type="FunFam" id="3.30.1520.10:FF:000024">
    <property type="entry name" value="Neutrophil cytosol factor 4"/>
    <property type="match status" value="1"/>
</dbReference>
<evidence type="ECO:0000256" key="8">
    <source>
        <dbReference type="ARBA" id="ARBA00023136"/>
    </source>
</evidence>
<dbReference type="OrthoDB" id="10255964at2759"/>
<evidence type="ECO:0000259" key="15">
    <source>
        <dbReference type="PROSITE" id="PS50195"/>
    </source>
</evidence>
<sequence length="339" mass="39606">MSLPRQLRDESDFEQLPDDVPVSANIADILEKKGFSNYYMFVIEVKTKGGGKYLIYRRYSQFYALSTKLEERYGPESKNNPFICPLPVLPGKIYVGNKQEIAESRIPLLNVYMKKLLCLPVWVLLDEDVRIFFYQTVADRDMVPQALRRLRPPTRKIKNTSPQVPDYNRPRAEALFDFMGNSTLELNFSKGSLIYLLSKINKNWLEGTLNDVTGIFPESFVKIIKNLPPEETPVSWLRIYYHGADVCEMRDILIGEDVNCKPLFNELLELMRKEFQEEDIILNYRDIEGDMIRLLDDEDVDLMLFQSKFKEKLHTENTFFSWQLHITCSDDLEVHNTSS</sequence>
<evidence type="ECO:0000313" key="18">
    <source>
        <dbReference type="RefSeq" id="XP_030065942.1"/>
    </source>
</evidence>
<dbReference type="GO" id="GO:0005829">
    <property type="term" value="C:cytosol"/>
    <property type="evidence" value="ECO:0007669"/>
    <property type="project" value="UniProtKB-SubCell"/>
</dbReference>
<dbReference type="Pfam" id="PF00018">
    <property type="entry name" value="SH3_1"/>
    <property type="match status" value="1"/>
</dbReference>
<dbReference type="GeneID" id="115474563"/>
<dbReference type="PRINTS" id="PR00497">
    <property type="entry name" value="P40PHOX"/>
</dbReference>
<evidence type="ECO:0000256" key="7">
    <source>
        <dbReference type="ARBA" id="ARBA00023121"/>
    </source>
</evidence>
<dbReference type="InterPro" id="IPR036028">
    <property type="entry name" value="SH3-like_dom_sf"/>
</dbReference>
<proteinExistence type="predicted"/>
<evidence type="ECO:0000256" key="11">
    <source>
        <dbReference type="ARBA" id="ARBA00080920"/>
    </source>
</evidence>
<dbReference type="FunFam" id="2.30.30.40:FF:000149">
    <property type="entry name" value="neutrophil cytosol factor 4"/>
    <property type="match status" value="1"/>
</dbReference>
<dbReference type="SMART" id="SM00326">
    <property type="entry name" value="SH3"/>
    <property type="match status" value="1"/>
</dbReference>
<dbReference type="Pfam" id="PF00564">
    <property type="entry name" value="PB1"/>
    <property type="match status" value="1"/>
</dbReference>
<keyword evidence="8" id="KW-0472">Membrane</keyword>
<evidence type="ECO:0000256" key="4">
    <source>
        <dbReference type="ARBA" id="ARBA00022490"/>
    </source>
</evidence>
<protein>
    <recommendedName>
        <fullName evidence="10">Neutrophil cytosol factor 4</fullName>
    </recommendedName>
    <alternativeName>
        <fullName evidence="11">Neutrophil NADPH oxidase factor 4</fullName>
    </alternativeName>
    <alternativeName>
        <fullName evidence="12">p40-phox</fullName>
    </alternativeName>
</protein>
<dbReference type="Gene3D" id="2.30.30.40">
    <property type="entry name" value="SH3 Domains"/>
    <property type="match status" value="1"/>
</dbReference>
<dbReference type="SUPFAM" id="SSF50044">
    <property type="entry name" value="SH3-domain"/>
    <property type="match status" value="1"/>
</dbReference>
<dbReference type="PANTHER" id="PTHR15706:SF20">
    <property type="entry name" value="NEUTROPHIL CYTOSOL FACTOR 4"/>
    <property type="match status" value="1"/>
</dbReference>
<evidence type="ECO:0000256" key="12">
    <source>
        <dbReference type="ARBA" id="ARBA00082090"/>
    </source>
</evidence>
<keyword evidence="6" id="KW-0967">Endosome</keyword>
<feature type="domain" description="SH3" evidence="14">
    <location>
        <begin position="167"/>
        <end position="226"/>
    </location>
</feature>
<dbReference type="GO" id="GO:0045730">
    <property type="term" value="P:respiratory burst"/>
    <property type="evidence" value="ECO:0007669"/>
    <property type="project" value="InterPro"/>
</dbReference>
<dbReference type="InterPro" id="IPR001683">
    <property type="entry name" value="PX_dom"/>
</dbReference>
<dbReference type="GO" id="GO:0010008">
    <property type="term" value="C:endosome membrane"/>
    <property type="evidence" value="ECO:0007669"/>
    <property type="project" value="UniProtKB-SubCell"/>
</dbReference>
<dbReference type="InterPro" id="IPR051228">
    <property type="entry name" value="NADPH_Oxidase/PX-Domain"/>
</dbReference>
<comment type="subcellular location">
    <subcellularLocation>
        <location evidence="2">Cytoplasm</location>
        <location evidence="2">Cytosol</location>
    </subcellularLocation>
    <subcellularLocation>
        <location evidence="1">Endosome membrane</location>
        <topology evidence="1">Peripheral membrane protein</topology>
        <orientation evidence="1">Cytoplasmic side</orientation>
    </subcellularLocation>
</comment>
<dbReference type="PROSITE" id="PS50195">
    <property type="entry name" value="PX"/>
    <property type="match status" value="1"/>
</dbReference>
<evidence type="ECO:0000256" key="13">
    <source>
        <dbReference type="PROSITE-ProRule" id="PRU00192"/>
    </source>
</evidence>
<reference evidence="18 19" key="1">
    <citation type="submission" date="2025-04" db="UniProtKB">
        <authorList>
            <consortium name="RefSeq"/>
        </authorList>
    </citation>
    <scope>IDENTIFICATION</scope>
</reference>
<dbReference type="PROSITE" id="PS50002">
    <property type="entry name" value="SH3"/>
    <property type="match status" value="1"/>
</dbReference>
<dbReference type="Gene3D" id="3.30.1520.10">
    <property type="entry name" value="Phox-like domain"/>
    <property type="match status" value="1"/>
</dbReference>
<dbReference type="InterPro" id="IPR000919">
    <property type="entry name" value="p40phox"/>
</dbReference>
<evidence type="ECO:0000256" key="9">
    <source>
        <dbReference type="ARBA" id="ARBA00057303"/>
    </source>
</evidence>
<dbReference type="PANTHER" id="PTHR15706">
    <property type="entry name" value="SH3 MULTIPLE DOMAIN"/>
    <property type="match status" value="1"/>
</dbReference>
<dbReference type="InterPro" id="IPR036871">
    <property type="entry name" value="PX_dom_sf"/>
</dbReference>
<dbReference type="KEGG" id="muo:115474563"/>
<dbReference type="GO" id="GO:0006909">
    <property type="term" value="P:phagocytosis"/>
    <property type="evidence" value="ECO:0007669"/>
    <property type="project" value="InterPro"/>
</dbReference>
<dbReference type="Proteomes" id="UP000515156">
    <property type="component" value="Chromosome 1"/>
</dbReference>
<name>A0A6P7YES1_9AMPH</name>
<dbReference type="SUPFAM" id="SSF64268">
    <property type="entry name" value="PX domain"/>
    <property type="match status" value="1"/>
</dbReference>
<feature type="domain" description="PX" evidence="15">
    <location>
        <begin position="19"/>
        <end position="140"/>
    </location>
</feature>
<dbReference type="FunFam" id="3.10.20.90:FF:000189">
    <property type="entry name" value="Neutrophil cytosol factor 4"/>
    <property type="match status" value="1"/>
</dbReference>
<keyword evidence="4" id="KW-0963">Cytoplasm</keyword>
<evidence type="ECO:0000256" key="6">
    <source>
        <dbReference type="ARBA" id="ARBA00022753"/>
    </source>
</evidence>
<dbReference type="PROSITE" id="PS51745">
    <property type="entry name" value="PB1"/>
    <property type="match status" value="1"/>
</dbReference>
<evidence type="ECO:0000313" key="19">
    <source>
        <dbReference type="RefSeq" id="XP_030065948.1"/>
    </source>
</evidence>
<evidence type="ECO:0000256" key="5">
    <source>
        <dbReference type="ARBA" id="ARBA00022553"/>
    </source>
</evidence>
<evidence type="ECO:0000259" key="14">
    <source>
        <dbReference type="PROSITE" id="PS50002"/>
    </source>
</evidence>
<organism evidence="17 18">
    <name type="scientific">Microcaecilia unicolor</name>
    <dbReference type="NCBI Taxonomy" id="1415580"/>
    <lineage>
        <taxon>Eukaryota</taxon>
        <taxon>Metazoa</taxon>
        <taxon>Chordata</taxon>
        <taxon>Craniata</taxon>
        <taxon>Vertebrata</taxon>
        <taxon>Euteleostomi</taxon>
        <taxon>Amphibia</taxon>
        <taxon>Gymnophiona</taxon>
        <taxon>Siphonopidae</taxon>
        <taxon>Microcaecilia</taxon>
    </lineage>
</organism>
<dbReference type="GO" id="GO:0043020">
    <property type="term" value="C:NADPH oxidase complex"/>
    <property type="evidence" value="ECO:0007669"/>
    <property type="project" value="InterPro"/>
</dbReference>
<accession>A0A6P7YES1</accession>
<keyword evidence="17" id="KW-1185">Reference proteome</keyword>
<evidence type="ECO:0000256" key="1">
    <source>
        <dbReference type="ARBA" id="ARBA00004125"/>
    </source>
</evidence>
<dbReference type="CDD" id="cd06882">
    <property type="entry name" value="PX_p40phox"/>
    <property type="match status" value="1"/>
</dbReference>